<sequence length="113" mass="13346">MNQEFEKASLSFSKAQNELNDLISTRQQLETQYQENKIVLDEFSYLNEDSKIFKLTGPVLLPQDYSEAKINVEKRIEFIQEEIKRAETKIQGQQKIIEESRNTLMDIRQKMSN</sequence>
<protein>
    <submittedName>
        <fullName evidence="1">Prefoldin subunit 6</fullName>
    </submittedName>
</protein>
<evidence type="ECO:0000313" key="1">
    <source>
        <dbReference type="EMBL" id="CAH6718779.1"/>
    </source>
</evidence>
<comment type="caution">
    <text evidence="1">The sequence shown here is derived from an EMBL/GenBank/DDBJ whole genome shotgun (WGS) entry which is preliminary data.</text>
</comment>
<proteinExistence type="predicted"/>
<reference evidence="1" key="1">
    <citation type="submission" date="2022-06" db="EMBL/GenBank/DDBJ databases">
        <authorList>
            <person name="Legras J.-L."/>
            <person name="Devillers H."/>
            <person name="Grondin C."/>
        </authorList>
    </citation>
    <scope>NUCLEOTIDE SEQUENCE</scope>
    <source>
        <strain evidence="1">CLIB 1444</strain>
    </source>
</reference>
<accession>A0ACA9Y1Q6</accession>
<organism evidence="1 2">
    <name type="scientific">[Candida] jaroonii</name>
    <dbReference type="NCBI Taxonomy" id="467808"/>
    <lineage>
        <taxon>Eukaryota</taxon>
        <taxon>Fungi</taxon>
        <taxon>Dikarya</taxon>
        <taxon>Ascomycota</taxon>
        <taxon>Saccharomycotina</taxon>
        <taxon>Pichiomycetes</taxon>
        <taxon>Debaryomycetaceae</taxon>
        <taxon>Yamadazyma</taxon>
    </lineage>
</organism>
<evidence type="ECO:0000313" key="2">
    <source>
        <dbReference type="Proteomes" id="UP001152531"/>
    </source>
</evidence>
<gene>
    <name evidence="1" type="ORF">CLIB1444_01S14334</name>
</gene>
<dbReference type="Proteomes" id="UP001152531">
    <property type="component" value="Unassembled WGS sequence"/>
</dbReference>
<dbReference type="EMBL" id="CALSDN010000001">
    <property type="protein sequence ID" value="CAH6718779.1"/>
    <property type="molecule type" value="Genomic_DNA"/>
</dbReference>
<keyword evidence="2" id="KW-1185">Reference proteome</keyword>
<name>A0ACA9Y1Q6_9ASCO</name>